<evidence type="ECO:0000313" key="3">
    <source>
        <dbReference type="Proteomes" id="UP000675880"/>
    </source>
</evidence>
<dbReference type="Proteomes" id="UP000675880">
    <property type="component" value="Unassembled WGS sequence"/>
</dbReference>
<gene>
    <name evidence="2" type="ORF">NSPZN2_11530</name>
</gene>
<accession>A0ABM8QVH3</accession>
<evidence type="ECO:0000256" key="1">
    <source>
        <dbReference type="SAM" id="MobiDB-lite"/>
    </source>
</evidence>
<organism evidence="2 3">
    <name type="scientific">Nitrospira defluvii</name>
    <dbReference type="NCBI Taxonomy" id="330214"/>
    <lineage>
        <taxon>Bacteria</taxon>
        <taxon>Pseudomonadati</taxon>
        <taxon>Nitrospirota</taxon>
        <taxon>Nitrospiria</taxon>
        <taxon>Nitrospirales</taxon>
        <taxon>Nitrospiraceae</taxon>
        <taxon>Nitrospira</taxon>
    </lineage>
</organism>
<name>A0ABM8QVH3_9BACT</name>
<sequence>MTGEFRELFEAETPPPKPHADDDRH</sequence>
<protein>
    <submittedName>
        <fullName evidence="2">Uncharacterized protein</fullName>
    </submittedName>
</protein>
<comment type="caution">
    <text evidence="2">The sequence shown here is derived from an EMBL/GenBank/DDBJ whole genome shotgun (WGS) entry which is preliminary data.</text>
</comment>
<evidence type="ECO:0000313" key="2">
    <source>
        <dbReference type="EMBL" id="CAE6717592.1"/>
    </source>
</evidence>
<proteinExistence type="predicted"/>
<dbReference type="EMBL" id="CAJNBJ010000001">
    <property type="protein sequence ID" value="CAE6717592.1"/>
    <property type="molecule type" value="Genomic_DNA"/>
</dbReference>
<feature type="region of interest" description="Disordered" evidence="1">
    <location>
        <begin position="1"/>
        <end position="25"/>
    </location>
</feature>
<keyword evidence="3" id="KW-1185">Reference proteome</keyword>
<reference evidence="2 3" key="1">
    <citation type="submission" date="2021-02" db="EMBL/GenBank/DDBJ databases">
        <authorList>
            <person name="Han P."/>
        </authorList>
    </citation>
    <scope>NUCLEOTIDE SEQUENCE [LARGE SCALE GENOMIC DNA]</scope>
    <source>
        <strain evidence="2">Candidatus Nitrospira sp. ZN2</strain>
    </source>
</reference>